<dbReference type="InterPro" id="IPR000160">
    <property type="entry name" value="GGDEF_dom"/>
</dbReference>
<comment type="catalytic activity">
    <reaction evidence="2">
        <text>2 GTP = 3',3'-c-di-GMP + 2 diphosphate</text>
        <dbReference type="Rhea" id="RHEA:24898"/>
        <dbReference type="ChEBI" id="CHEBI:33019"/>
        <dbReference type="ChEBI" id="CHEBI:37565"/>
        <dbReference type="ChEBI" id="CHEBI:58805"/>
        <dbReference type="EC" id="2.7.7.65"/>
    </reaction>
</comment>
<feature type="domain" description="Response regulatory" evidence="4">
    <location>
        <begin position="2"/>
        <end position="120"/>
    </location>
</feature>
<dbReference type="SUPFAM" id="SSF55073">
    <property type="entry name" value="Nucleotide cyclase"/>
    <property type="match status" value="1"/>
</dbReference>
<dbReference type="GO" id="GO:1902201">
    <property type="term" value="P:negative regulation of bacterial-type flagellum-dependent cell motility"/>
    <property type="evidence" value="ECO:0007669"/>
    <property type="project" value="TreeGrafter"/>
</dbReference>
<name>A0A0J6VVA9_9HYPH</name>
<accession>A0A0J6VVA9</accession>
<dbReference type="SMART" id="SM00448">
    <property type="entry name" value="REC"/>
    <property type="match status" value="1"/>
</dbReference>
<dbReference type="SUPFAM" id="SSF52172">
    <property type="entry name" value="CheY-like"/>
    <property type="match status" value="1"/>
</dbReference>
<evidence type="ECO:0000256" key="2">
    <source>
        <dbReference type="ARBA" id="ARBA00034247"/>
    </source>
</evidence>
<dbReference type="Pfam" id="PF00990">
    <property type="entry name" value="GGDEF"/>
    <property type="match status" value="1"/>
</dbReference>
<dbReference type="CDD" id="cd01949">
    <property type="entry name" value="GGDEF"/>
    <property type="match status" value="1"/>
</dbReference>
<dbReference type="PATRIC" id="fig|1187852.3.peg.5505"/>
<evidence type="ECO:0000259" key="5">
    <source>
        <dbReference type="PROSITE" id="PS50887"/>
    </source>
</evidence>
<dbReference type="FunFam" id="3.30.70.270:FF:000001">
    <property type="entry name" value="Diguanylate cyclase domain protein"/>
    <property type="match status" value="1"/>
</dbReference>
<protein>
    <recommendedName>
        <fullName evidence="1">diguanylate cyclase</fullName>
        <ecNumber evidence="1">2.7.7.65</ecNumber>
    </recommendedName>
</protein>
<dbReference type="InterPro" id="IPR011006">
    <property type="entry name" value="CheY-like_superfamily"/>
</dbReference>
<evidence type="ECO:0000313" key="7">
    <source>
        <dbReference type="Proteomes" id="UP000036449"/>
    </source>
</evidence>
<dbReference type="PANTHER" id="PTHR45138:SF9">
    <property type="entry name" value="DIGUANYLATE CYCLASE DGCM-RELATED"/>
    <property type="match status" value="1"/>
</dbReference>
<dbReference type="AlphaFoldDB" id="A0A0J6VVA9"/>
<dbReference type="OrthoDB" id="9812260at2"/>
<dbReference type="InterPro" id="IPR001789">
    <property type="entry name" value="Sig_transdc_resp-reg_receiver"/>
</dbReference>
<dbReference type="GO" id="GO:0005886">
    <property type="term" value="C:plasma membrane"/>
    <property type="evidence" value="ECO:0007669"/>
    <property type="project" value="TreeGrafter"/>
</dbReference>
<dbReference type="GO" id="GO:0000160">
    <property type="term" value="P:phosphorelay signal transduction system"/>
    <property type="evidence" value="ECO:0007669"/>
    <property type="project" value="InterPro"/>
</dbReference>
<dbReference type="Gene3D" id="3.40.50.2300">
    <property type="match status" value="1"/>
</dbReference>
<dbReference type="EMBL" id="LABZ01000055">
    <property type="protein sequence ID" value="KMO43231.1"/>
    <property type="molecule type" value="Genomic_DNA"/>
</dbReference>
<dbReference type="InterPro" id="IPR029787">
    <property type="entry name" value="Nucleotide_cyclase"/>
</dbReference>
<evidence type="ECO:0000259" key="4">
    <source>
        <dbReference type="PROSITE" id="PS50110"/>
    </source>
</evidence>
<evidence type="ECO:0000313" key="6">
    <source>
        <dbReference type="EMBL" id="KMO43231.1"/>
    </source>
</evidence>
<dbReference type="PANTHER" id="PTHR45138">
    <property type="entry name" value="REGULATORY COMPONENTS OF SENSORY TRANSDUCTION SYSTEM"/>
    <property type="match status" value="1"/>
</dbReference>
<dbReference type="RefSeq" id="WP_048450548.1">
    <property type="nucleotide sequence ID" value="NZ_JBNNPJ010000005.1"/>
</dbReference>
<dbReference type="InterPro" id="IPR043128">
    <property type="entry name" value="Rev_trsase/Diguanyl_cyclase"/>
</dbReference>
<dbReference type="GO" id="GO:0043709">
    <property type="term" value="P:cell adhesion involved in single-species biofilm formation"/>
    <property type="evidence" value="ECO:0007669"/>
    <property type="project" value="TreeGrafter"/>
</dbReference>
<dbReference type="InterPro" id="IPR050469">
    <property type="entry name" value="Diguanylate_Cyclase"/>
</dbReference>
<dbReference type="CDD" id="cd00156">
    <property type="entry name" value="REC"/>
    <property type="match status" value="1"/>
</dbReference>
<dbReference type="Gene3D" id="3.30.70.270">
    <property type="match status" value="1"/>
</dbReference>
<proteinExistence type="predicted"/>
<dbReference type="Pfam" id="PF00072">
    <property type="entry name" value="Response_reg"/>
    <property type="match status" value="1"/>
</dbReference>
<sequence>MHVALIDPSRVIRRTVSELLEAGGHTVIGFGESDAALAHVAADPSVTCVLTSLEVHPLEGLELCWALRALADDRRPLTILVMSSSRNTRSLDEVLDSGADDFLVKPPSPQELYGRLRSAERVLTLQQALIQQADTDPLTRLLNRRALLREADRALATASSDAPLAVLQVDIDHFKSINDRYGHDVGDHVIQCVAGILRDTGAIVGRLGGEEFAVVIPNPGPGADVVAHTIRSQCAALQMRIDPTLRFTVSVGVSEWMPGDSVGLLLKRADTALYAAKRAGRNRVARADGRLSTEVLG</sequence>
<dbReference type="Proteomes" id="UP000036449">
    <property type="component" value="Unassembled WGS sequence"/>
</dbReference>
<dbReference type="PROSITE" id="PS50887">
    <property type="entry name" value="GGDEF"/>
    <property type="match status" value="1"/>
</dbReference>
<keyword evidence="7" id="KW-1185">Reference proteome</keyword>
<dbReference type="PROSITE" id="PS50110">
    <property type="entry name" value="RESPONSE_REGULATORY"/>
    <property type="match status" value="1"/>
</dbReference>
<comment type="caution">
    <text evidence="6">The sequence shown here is derived from an EMBL/GenBank/DDBJ whole genome shotgun (WGS) entry which is preliminary data.</text>
</comment>
<dbReference type="EC" id="2.7.7.65" evidence="1"/>
<evidence type="ECO:0000256" key="1">
    <source>
        <dbReference type="ARBA" id="ARBA00012528"/>
    </source>
</evidence>
<gene>
    <name evidence="6" type="ORF">VQ03_09060</name>
</gene>
<evidence type="ECO:0000256" key="3">
    <source>
        <dbReference type="PROSITE-ProRule" id="PRU00169"/>
    </source>
</evidence>
<dbReference type="NCBIfam" id="TIGR00254">
    <property type="entry name" value="GGDEF"/>
    <property type="match status" value="1"/>
</dbReference>
<dbReference type="GO" id="GO:0052621">
    <property type="term" value="F:diguanylate cyclase activity"/>
    <property type="evidence" value="ECO:0007669"/>
    <property type="project" value="UniProtKB-EC"/>
</dbReference>
<dbReference type="SMART" id="SM00267">
    <property type="entry name" value="GGDEF"/>
    <property type="match status" value="1"/>
</dbReference>
<organism evidence="6 7">
    <name type="scientific">Methylobacterium tarhaniae</name>
    <dbReference type="NCBI Taxonomy" id="1187852"/>
    <lineage>
        <taxon>Bacteria</taxon>
        <taxon>Pseudomonadati</taxon>
        <taxon>Pseudomonadota</taxon>
        <taxon>Alphaproteobacteria</taxon>
        <taxon>Hyphomicrobiales</taxon>
        <taxon>Methylobacteriaceae</taxon>
        <taxon>Methylobacterium</taxon>
    </lineage>
</organism>
<comment type="caution">
    <text evidence="3">Lacks conserved residue(s) required for the propagation of feature annotation.</text>
</comment>
<reference evidence="6 7" key="1">
    <citation type="submission" date="2015-03" db="EMBL/GenBank/DDBJ databases">
        <title>Genome sequencing of Methylobacterium tarhaniae DSM 25844.</title>
        <authorList>
            <person name="Chaudhry V."/>
            <person name="Patil P.B."/>
        </authorList>
    </citation>
    <scope>NUCLEOTIDE SEQUENCE [LARGE SCALE GENOMIC DNA]</scope>
    <source>
        <strain evidence="6 7">DSM 25844</strain>
    </source>
</reference>
<feature type="domain" description="GGDEF" evidence="5">
    <location>
        <begin position="162"/>
        <end position="289"/>
    </location>
</feature>